<reference evidence="2" key="1">
    <citation type="journal article" date="2019" name="bioRxiv">
        <title>Genomics, evolutionary history and diagnostics of the Alternaria alternata species group including apple and Asian pear pathotypes.</title>
        <authorList>
            <person name="Armitage A.D."/>
            <person name="Cockerton H.M."/>
            <person name="Sreenivasaprasad S."/>
            <person name="Woodhall J.W."/>
            <person name="Lane C.R."/>
            <person name="Harrison R.J."/>
            <person name="Clarkson J.P."/>
        </authorList>
    </citation>
    <scope>NUCLEOTIDE SEQUENCE [LARGE SCALE GENOMIC DNA]</scope>
    <source>
        <strain evidence="2">FERA 1082</strain>
    </source>
</reference>
<sequence>MSESFMGSRWWTRAWTLQELLAPINVQFYNVHWQLMGLKTASISIIASVTGIDEDTLRSPSRMSDRSIAQRLSWAAGHEAKRIEDRAYSLIGLLGVRGMAMQYGEGSSAFMRLQELVLQDSSDQTLFAWNFKPKTIPEIYDEIERHEISTSSALVRTASERLENGEDCRSESDQAGQEPKIHLDENYLHFSPDGLFAMDPDDFRCSNGVVFQERHDIESDLVKLNGAWRMNMPIAHVKDRHRTYQIGLLPSSYVDRPYHLLAVLLYSWSGGSRYYRIGLKEETFTFLVGVDLVKDAYVERLWVEGSKGLKLLQQVMTDLEVHDYRSIKVRIEPNQNDWCFITATPKEAIWSSSDMVLRYVTNRPTTHLFGGTNNGDRFLLSFKYCTDAQINFVLELPNLPVVQSPAGGELDRSRIVVFVGDERDEDWAEHLKQMWDEVGNAESSTPGWTLQASVTTRRVFNQLISTLDVANTKSLADYNNYIGELDLSQGKDLSNYMRSREELFRMSNALHPCPKGGANMPVFLERP</sequence>
<protein>
    <recommendedName>
        <fullName evidence="3">Heterokaryon incompatibility domain-containing protein</fullName>
    </recommendedName>
</protein>
<dbReference type="PANTHER" id="PTHR10622:SF10">
    <property type="entry name" value="HET DOMAIN-CONTAINING PROTEIN"/>
    <property type="match status" value="1"/>
</dbReference>
<name>A0A4Q4M7S7_9PLEO</name>
<dbReference type="EMBL" id="PDXA01000042">
    <property type="protein sequence ID" value="RYN44411.1"/>
    <property type="molecule type" value="Genomic_DNA"/>
</dbReference>
<organism evidence="1 2">
    <name type="scientific">Alternaria tenuissima</name>
    <dbReference type="NCBI Taxonomy" id="119927"/>
    <lineage>
        <taxon>Eukaryota</taxon>
        <taxon>Fungi</taxon>
        <taxon>Dikarya</taxon>
        <taxon>Ascomycota</taxon>
        <taxon>Pezizomycotina</taxon>
        <taxon>Dothideomycetes</taxon>
        <taxon>Pleosporomycetidae</taxon>
        <taxon>Pleosporales</taxon>
        <taxon>Pleosporineae</taxon>
        <taxon>Pleosporaceae</taxon>
        <taxon>Alternaria</taxon>
        <taxon>Alternaria sect. Alternaria</taxon>
        <taxon>Alternaria alternata complex</taxon>
    </lineage>
</organism>
<proteinExistence type="predicted"/>
<dbReference type="PANTHER" id="PTHR10622">
    <property type="entry name" value="HET DOMAIN-CONTAINING PROTEIN"/>
    <property type="match status" value="1"/>
</dbReference>
<gene>
    <name evidence="1" type="ORF">AA0114_g9994</name>
</gene>
<evidence type="ECO:0000313" key="2">
    <source>
        <dbReference type="Proteomes" id="UP000292402"/>
    </source>
</evidence>
<evidence type="ECO:0008006" key="3">
    <source>
        <dbReference type="Google" id="ProtNLM"/>
    </source>
</evidence>
<accession>A0A4Q4M7S7</accession>
<dbReference type="Proteomes" id="UP000292402">
    <property type="component" value="Unassembled WGS sequence"/>
</dbReference>
<dbReference type="AlphaFoldDB" id="A0A4Q4M7S7"/>
<comment type="caution">
    <text evidence="1">The sequence shown here is derived from an EMBL/GenBank/DDBJ whole genome shotgun (WGS) entry which is preliminary data.</text>
</comment>
<evidence type="ECO:0000313" key="1">
    <source>
        <dbReference type="EMBL" id="RYN44411.1"/>
    </source>
</evidence>